<evidence type="ECO:0000256" key="2">
    <source>
        <dbReference type="ARBA" id="ARBA00022884"/>
    </source>
</evidence>
<dbReference type="GO" id="GO:0005634">
    <property type="term" value="C:nucleus"/>
    <property type="evidence" value="ECO:0007669"/>
    <property type="project" value="UniProtKB-SubCell"/>
</dbReference>
<dbReference type="InterPro" id="IPR047131">
    <property type="entry name" value="RBFOX1-like"/>
</dbReference>
<dbReference type="GO" id="GO:0005737">
    <property type="term" value="C:cytoplasm"/>
    <property type="evidence" value="ECO:0007669"/>
    <property type="project" value="TreeGrafter"/>
</dbReference>
<evidence type="ECO:0000313" key="5">
    <source>
        <dbReference type="EMBL" id="PIK46770.1"/>
    </source>
</evidence>
<dbReference type="Proteomes" id="UP000230750">
    <property type="component" value="Unassembled WGS sequence"/>
</dbReference>
<dbReference type="PANTHER" id="PTHR15597">
    <property type="entry name" value="ATAXIN 2-BINDING PROTEIN 1-RELATED"/>
    <property type="match status" value="1"/>
</dbReference>
<dbReference type="GO" id="GO:0000381">
    <property type="term" value="P:regulation of alternative mRNA splicing, via spliceosome"/>
    <property type="evidence" value="ECO:0007669"/>
    <property type="project" value="InterPro"/>
</dbReference>
<proteinExistence type="predicted"/>
<accession>A0A2G8KFM1</accession>
<keyword evidence="6" id="KW-1185">Reference proteome</keyword>
<keyword evidence="2" id="KW-0694">RNA-binding</keyword>
<comment type="subcellular location">
    <subcellularLocation>
        <location evidence="1">Nucleus</location>
    </subcellularLocation>
</comment>
<protein>
    <submittedName>
        <fullName evidence="5">Putative RNA binding protein fox-1-like 3-like isoform X2</fullName>
    </submittedName>
</protein>
<evidence type="ECO:0000313" key="6">
    <source>
        <dbReference type="Proteomes" id="UP000230750"/>
    </source>
</evidence>
<sequence>MYYCHQLYPSSCLAKSQGDSPTVSTQTTTGSDGQPLSTVTTVARLGETPKRLHVSNIPFKFRDPDLRQLFGSAKFDHPTSPLAINIIVNESEPSFATCTCTRTGASGSMVYCSP</sequence>
<dbReference type="EMBL" id="MRZV01000621">
    <property type="protein sequence ID" value="PIK46770.1"/>
    <property type="molecule type" value="Genomic_DNA"/>
</dbReference>
<dbReference type="AlphaFoldDB" id="A0A2G8KFM1"/>
<gene>
    <name evidence="5" type="ORF">BSL78_16368</name>
</gene>
<keyword evidence="3" id="KW-0539">Nucleus</keyword>
<dbReference type="GO" id="GO:0007399">
    <property type="term" value="P:nervous system development"/>
    <property type="evidence" value="ECO:0007669"/>
    <property type="project" value="InterPro"/>
</dbReference>
<dbReference type="PANTHER" id="PTHR15597:SF22">
    <property type="entry name" value="RNA-BINDING FOX PROTEIN 1, ISOFORM H"/>
    <property type="match status" value="1"/>
</dbReference>
<comment type="caution">
    <text evidence="5">The sequence shown here is derived from an EMBL/GenBank/DDBJ whole genome shotgun (WGS) entry which is preliminary data.</text>
</comment>
<feature type="region of interest" description="Disordered" evidence="4">
    <location>
        <begin position="14"/>
        <end position="37"/>
    </location>
</feature>
<name>A0A2G8KFM1_STIJA</name>
<evidence type="ECO:0000256" key="4">
    <source>
        <dbReference type="SAM" id="MobiDB-lite"/>
    </source>
</evidence>
<evidence type="ECO:0000256" key="1">
    <source>
        <dbReference type="ARBA" id="ARBA00004123"/>
    </source>
</evidence>
<reference evidence="5 6" key="1">
    <citation type="journal article" date="2017" name="PLoS Biol.">
        <title>The sea cucumber genome provides insights into morphological evolution and visceral regeneration.</title>
        <authorList>
            <person name="Zhang X."/>
            <person name="Sun L."/>
            <person name="Yuan J."/>
            <person name="Sun Y."/>
            <person name="Gao Y."/>
            <person name="Zhang L."/>
            <person name="Li S."/>
            <person name="Dai H."/>
            <person name="Hamel J.F."/>
            <person name="Liu C."/>
            <person name="Yu Y."/>
            <person name="Liu S."/>
            <person name="Lin W."/>
            <person name="Guo K."/>
            <person name="Jin S."/>
            <person name="Xu P."/>
            <person name="Storey K.B."/>
            <person name="Huan P."/>
            <person name="Zhang T."/>
            <person name="Zhou Y."/>
            <person name="Zhang J."/>
            <person name="Lin C."/>
            <person name="Li X."/>
            <person name="Xing L."/>
            <person name="Huo D."/>
            <person name="Sun M."/>
            <person name="Wang L."/>
            <person name="Mercier A."/>
            <person name="Li F."/>
            <person name="Yang H."/>
            <person name="Xiang J."/>
        </authorList>
    </citation>
    <scope>NUCLEOTIDE SEQUENCE [LARGE SCALE GENOMIC DNA]</scope>
    <source>
        <strain evidence="5">Shaxun</strain>
        <tissue evidence="5">Muscle</tissue>
    </source>
</reference>
<evidence type="ECO:0000256" key="3">
    <source>
        <dbReference type="ARBA" id="ARBA00023242"/>
    </source>
</evidence>
<dbReference type="OrthoDB" id="5382468at2759"/>
<organism evidence="5 6">
    <name type="scientific">Stichopus japonicus</name>
    <name type="common">Sea cucumber</name>
    <dbReference type="NCBI Taxonomy" id="307972"/>
    <lineage>
        <taxon>Eukaryota</taxon>
        <taxon>Metazoa</taxon>
        <taxon>Echinodermata</taxon>
        <taxon>Eleutherozoa</taxon>
        <taxon>Echinozoa</taxon>
        <taxon>Holothuroidea</taxon>
        <taxon>Aspidochirotacea</taxon>
        <taxon>Aspidochirotida</taxon>
        <taxon>Stichopodidae</taxon>
        <taxon>Apostichopus</taxon>
    </lineage>
</organism>
<dbReference type="GO" id="GO:0003729">
    <property type="term" value="F:mRNA binding"/>
    <property type="evidence" value="ECO:0007669"/>
    <property type="project" value="TreeGrafter"/>
</dbReference>
<dbReference type="STRING" id="307972.A0A2G8KFM1"/>